<dbReference type="OrthoDB" id="6282177at2"/>
<organism evidence="1 2">
    <name type="scientific">Pseudoalteromonas denitrificans DSM 6059</name>
    <dbReference type="NCBI Taxonomy" id="1123010"/>
    <lineage>
        <taxon>Bacteria</taxon>
        <taxon>Pseudomonadati</taxon>
        <taxon>Pseudomonadota</taxon>
        <taxon>Gammaproteobacteria</taxon>
        <taxon>Alteromonadales</taxon>
        <taxon>Pseudoalteromonadaceae</taxon>
        <taxon>Pseudoalteromonas</taxon>
    </lineage>
</organism>
<dbReference type="EMBL" id="FOLO01000035">
    <property type="protein sequence ID" value="SFD14223.1"/>
    <property type="molecule type" value="Genomic_DNA"/>
</dbReference>
<dbReference type="AlphaFoldDB" id="A0A1I1Q4S1"/>
<accession>A0A1I1Q4S1</accession>
<name>A0A1I1Q4S1_9GAMM</name>
<evidence type="ECO:0000313" key="1">
    <source>
        <dbReference type="EMBL" id="SFD14223.1"/>
    </source>
</evidence>
<evidence type="ECO:0000313" key="2">
    <source>
        <dbReference type="Proteomes" id="UP000198862"/>
    </source>
</evidence>
<gene>
    <name evidence="1" type="ORF">SAMN02745724_03635</name>
</gene>
<protein>
    <submittedName>
        <fullName evidence="1">Phage shock protein A</fullName>
    </submittedName>
</protein>
<reference evidence="1 2" key="1">
    <citation type="submission" date="2016-10" db="EMBL/GenBank/DDBJ databases">
        <authorList>
            <person name="de Groot N.N."/>
        </authorList>
    </citation>
    <scope>NUCLEOTIDE SEQUENCE [LARGE SCALE GENOMIC DNA]</scope>
    <source>
        <strain evidence="1 2">DSM 6059</strain>
    </source>
</reference>
<proteinExistence type="predicted"/>
<dbReference type="RefSeq" id="WP_091987775.1">
    <property type="nucleotide sequence ID" value="NZ_FOLO01000035.1"/>
</dbReference>
<sequence>MSLEERIAQLNEASAQQTAASVSLASEVTGKMGKINDAVETLASQTQQKMGQMDDYIVDKTKGLAQLNETVPKLVDDATRAGRDLYRFANEAIDLMGDAPTLAKKVSDDKAHVTHLKTSNDQIKAQVKVLSEQAKQSAVEAKNSQHLVESKITQVVATQNTLDQALKESDEYQNLIRIKAKATDVQALLSATAAVDAKNSQTVATEQSSHATTAATDSEQTLNQAIEKLKNTQQYANTAKEYLAQTTQQANEAAASGIQVSEDKTAIATSISEAITQIDDTLALADNAAKAAVAVTTNYQSAFEPAPGKVPMADGNGQISEGWLNNETAYAQFVVAFANNAIDKLKKGLAITSLNKQLESLSNRLESRYQDLKTALNNQGELGVPEDEFDGIHEPNKAHKLPVFNMIERDWLSSASYQEGMAELIRMNGGSGIVGTRQYQADKGFEVGHRVTDVSYATLNIHNHPNYQSQPGMAEISACINGYYFRTRHNDYKTKYATQGEFLKREYLHAPAIPENVLALPTGVNNDGTLNLTDTQAGYFKNIKTQNPENCIWHLSYLECWIETVQNDNLQDPADSFRHSNDGNSLKTLFDKGRYLNASGHKNRLENIPYQPMRVNYVDEFGVPQFGILKYRINSYPVASLEQDNGTNSPKFVIGNSASHYHALSVSLTTAQITGLKNGTLTEVILTTSTNFNHSHDIKITWDGSRFNGLDLHSSHQHPVVVIQSKNGKLPFDEDKAVKGIIDKTNRFKLVRDLRTRSKHRSWKNIARSRMARFECVDLASLCEKLPGMQGEGAFLPEEYNQYGLNDVLQNNNGEPLNAAYYNRSYRFNRNDASGRVSANRGYNDPNLFVAKTDHKQVVGGFSWMIPLELILRTPIEHWNPHNLPTSDYQTLKSEDAQGKGKSAETAYSGIYKQHYWFGTPKALFSDNSSPTDAADTTNSAWVKNANNEAKLVIGNGLRVHDLDGMRQRFPIYPVYFDHSPEATQRHWLKESIKTLFKKAASGELTLTDIDDML</sequence>
<keyword evidence="2" id="KW-1185">Reference proteome</keyword>
<dbReference type="Proteomes" id="UP000198862">
    <property type="component" value="Unassembled WGS sequence"/>
</dbReference>